<accession>A0A8X6XMQ8</accession>
<dbReference type="Proteomes" id="UP000886998">
    <property type="component" value="Unassembled WGS sequence"/>
</dbReference>
<comment type="caution">
    <text evidence="2">The sequence shown here is derived from an EMBL/GenBank/DDBJ whole genome shotgun (WGS) entry which is preliminary data.</text>
</comment>
<evidence type="ECO:0000313" key="2">
    <source>
        <dbReference type="EMBL" id="GFY56001.1"/>
    </source>
</evidence>
<evidence type="ECO:0000256" key="1">
    <source>
        <dbReference type="SAM" id="Phobius"/>
    </source>
</evidence>
<name>A0A8X6XMQ8_9ARAC</name>
<keyword evidence="1" id="KW-1133">Transmembrane helix</keyword>
<dbReference type="EMBL" id="BMAV01010701">
    <property type="protein sequence ID" value="GFY56001.1"/>
    <property type="molecule type" value="Genomic_DNA"/>
</dbReference>
<proteinExistence type="predicted"/>
<keyword evidence="3" id="KW-1185">Reference proteome</keyword>
<keyword evidence="1" id="KW-0812">Transmembrane</keyword>
<organism evidence="2 3">
    <name type="scientific">Trichonephila inaurata madagascariensis</name>
    <dbReference type="NCBI Taxonomy" id="2747483"/>
    <lineage>
        <taxon>Eukaryota</taxon>
        <taxon>Metazoa</taxon>
        <taxon>Ecdysozoa</taxon>
        <taxon>Arthropoda</taxon>
        <taxon>Chelicerata</taxon>
        <taxon>Arachnida</taxon>
        <taxon>Araneae</taxon>
        <taxon>Araneomorphae</taxon>
        <taxon>Entelegynae</taxon>
        <taxon>Araneoidea</taxon>
        <taxon>Nephilidae</taxon>
        <taxon>Trichonephila</taxon>
        <taxon>Trichonephila inaurata</taxon>
    </lineage>
</organism>
<reference evidence="2" key="1">
    <citation type="submission" date="2020-08" db="EMBL/GenBank/DDBJ databases">
        <title>Multicomponent nature underlies the extraordinary mechanical properties of spider dragline silk.</title>
        <authorList>
            <person name="Kono N."/>
            <person name="Nakamura H."/>
            <person name="Mori M."/>
            <person name="Yoshida Y."/>
            <person name="Ohtoshi R."/>
            <person name="Malay A.D."/>
            <person name="Moran D.A.P."/>
            <person name="Tomita M."/>
            <person name="Numata K."/>
            <person name="Arakawa K."/>
        </authorList>
    </citation>
    <scope>NUCLEOTIDE SEQUENCE</scope>
</reference>
<gene>
    <name evidence="2" type="ORF">TNIN_25131</name>
</gene>
<protein>
    <submittedName>
        <fullName evidence="2">Uncharacterized protein</fullName>
    </submittedName>
</protein>
<evidence type="ECO:0000313" key="3">
    <source>
        <dbReference type="Proteomes" id="UP000886998"/>
    </source>
</evidence>
<sequence>MMVSASSVAEASSEVSAMALTMPEAKGRSNFNHHRFIMLAEKEITLTAWKITPIRRNFLFGIMGILVTYTLMFYKLTA</sequence>
<keyword evidence="1" id="KW-0472">Membrane</keyword>
<dbReference type="AlphaFoldDB" id="A0A8X6XMQ8"/>
<dbReference type="OrthoDB" id="6431611at2759"/>
<feature type="transmembrane region" description="Helical" evidence="1">
    <location>
        <begin position="58"/>
        <end position="76"/>
    </location>
</feature>